<dbReference type="EMBL" id="GIIL01006616">
    <property type="protein sequence ID" value="NOV50342.1"/>
    <property type="molecule type" value="Transcribed_RNA"/>
</dbReference>
<protein>
    <submittedName>
        <fullName evidence="2">Putative product</fullName>
    </submittedName>
</protein>
<accession>A0A6M2DVT4</accession>
<reference evidence="2" key="1">
    <citation type="submission" date="2020-03" db="EMBL/GenBank/DDBJ databases">
        <title>Transcriptomic Profiling of the Digestive Tract of the Rat Flea, Xenopsylla cheopis, Following Blood Feeding and Infection with Yersinia pestis.</title>
        <authorList>
            <person name="Bland D.M."/>
            <person name="Martens C.A."/>
            <person name="Virtaneva K."/>
            <person name="Kanakabandi K."/>
            <person name="Long D."/>
            <person name="Rosenke R."/>
            <person name="Saturday G.A."/>
            <person name="Hoyt F.H."/>
            <person name="Bruno D.P."/>
            <person name="Ribeiro J.M.C."/>
            <person name="Hinnebusch J."/>
        </authorList>
    </citation>
    <scope>NUCLEOTIDE SEQUENCE</scope>
</reference>
<feature type="chain" id="PRO_5027004522" evidence="1">
    <location>
        <begin position="24"/>
        <end position="70"/>
    </location>
</feature>
<feature type="signal peptide" evidence="1">
    <location>
        <begin position="1"/>
        <end position="23"/>
    </location>
</feature>
<sequence>MSFIFNWICSFFFLICSFQFNFSSKCKPRYFTTFFCGICILFKNIGGQVSLHKVNVIFVDFNSLIWIFHF</sequence>
<name>A0A6M2DVT4_XENCH</name>
<organism evidence="2">
    <name type="scientific">Xenopsylla cheopis</name>
    <name type="common">Oriental rat flea</name>
    <name type="synonym">Pulex cheopis</name>
    <dbReference type="NCBI Taxonomy" id="163159"/>
    <lineage>
        <taxon>Eukaryota</taxon>
        <taxon>Metazoa</taxon>
        <taxon>Ecdysozoa</taxon>
        <taxon>Arthropoda</taxon>
        <taxon>Hexapoda</taxon>
        <taxon>Insecta</taxon>
        <taxon>Pterygota</taxon>
        <taxon>Neoptera</taxon>
        <taxon>Endopterygota</taxon>
        <taxon>Siphonaptera</taxon>
        <taxon>Pulicidae</taxon>
        <taxon>Xenopsyllinae</taxon>
        <taxon>Xenopsylla</taxon>
    </lineage>
</organism>
<evidence type="ECO:0000256" key="1">
    <source>
        <dbReference type="SAM" id="SignalP"/>
    </source>
</evidence>
<keyword evidence="1" id="KW-0732">Signal</keyword>
<evidence type="ECO:0000313" key="2">
    <source>
        <dbReference type="EMBL" id="NOV50342.1"/>
    </source>
</evidence>
<proteinExistence type="predicted"/>
<dbReference type="AlphaFoldDB" id="A0A6M2DVT4"/>